<gene>
    <name evidence="2" type="ordered locus">Bd1536</name>
</gene>
<dbReference type="AlphaFoldDB" id="Q6MMT7"/>
<name>Q6MMT7_BDEBA</name>
<dbReference type="STRING" id="264462.Bd1536"/>
<dbReference type="KEGG" id="bba:Bd1536"/>
<protein>
    <submittedName>
        <fullName evidence="2">Uncharacterized protein</fullName>
    </submittedName>
</protein>
<accession>Q6MMT7</accession>
<reference evidence="2 3" key="1">
    <citation type="journal article" date="2004" name="Science">
        <title>A predator unmasked: life cycle of Bdellovibrio bacteriovorus from a genomic perspective.</title>
        <authorList>
            <person name="Rendulic S."/>
            <person name="Jagtap P."/>
            <person name="Rosinus A."/>
            <person name="Eppinger M."/>
            <person name="Baar C."/>
            <person name="Lanz C."/>
            <person name="Keller H."/>
            <person name="Lambert C."/>
            <person name="Evans K.J."/>
            <person name="Goesmann A."/>
            <person name="Meyer F."/>
            <person name="Sockett R.E."/>
            <person name="Schuster S.C."/>
        </authorList>
    </citation>
    <scope>NUCLEOTIDE SEQUENCE [LARGE SCALE GENOMIC DNA]</scope>
    <source>
        <strain evidence="3">ATCC 15356 / DSM 50701 / NCIMB 9529 / HD100</strain>
    </source>
</reference>
<evidence type="ECO:0000313" key="2">
    <source>
        <dbReference type="EMBL" id="CAE79416.1"/>
    </source>
</evidence>
<keyword evidence="3" id="KW-1185">Reference proteome</keyword>
<dbReference type="Proteomes" id="UP000008080">
    <property type="component" value="Chromosome"/>
</dbReference>
<dbReference type="EMBL" id="BX842650">
    <property type="protein sequence ID" value="CAE79416.1"/>
    <property type="molecule type" value="Genomic_DNA"/>
</dbReference>
<evidence type="ECO:0000256" key="1">
    <source>
        <dbReference type="SAM" id="MobiDB-lite"/>
    </source>
</evidence>
<evidence type="ECO:0000313" key="3">
    <source>
        <dbReference type="Proteomes" id="UP000008080"/>
    </source>
</evidence>
<feature type="compositionally biased region" description="Gly residues" evidence="1">
    <location>
        <begin position="75"/>
        <end position="87"/>
    </location>
</feature>
<proteinExistence type="predicted"/>
<dbReference type="HOGENOM" id="CLU_673803_0_0_7"/>
<sequence>MSKIKTLLLSHNEISRPTARHAACSSGCQESNMTVPASRNRFYLRLMPWLLCGFMTFIVACQPSDHTSTGPTETSGGGGNTGDGGGGTGFNSKMYEQYITKLESLDVWKTEISKVLERTSSFNPALLKVLQKKTWIFVPQKLNRIDAEKMGMEFRTKDYEQYAFQTEGEIWIDSSAFNTLSPETQAYLIFHETVMDLYVQSKALAVAVKPKSLYSILTATDYPKIREATHLLMDASSGKSSDDLLVHLIGLGFDERVVGSALRTIPLEENGAKDVKSLIFWIQDKSIEESCVAKDLESNLGQEQKCSLGLSADKKTVIIKNGESSFFFELPGPELLLGYQTFHLISKEKTVRLSYLVREPEDKNGWTAISSHDLLISYSGTGQPASVRFETTSNLTPVKIWIFSKIFSLPPGIGFEF</sequence>
<feature type="region of interest" description="Disordered" evidence="1">
    <location>
        <begin position="66"/>
        <end position="87"/>
    </location>
</feature>
<organism evidence="2 3">
    <name type="scientific">Bdellovibrio bacteriovorus (strain ATCC 15356 / DSM 50701 / NCIMB 9529 / HD100)</name>
    <dbReference type="NCBI Taxonomy" id="264462"/>
    <lineage>
        <taxon>Bacteria</taxon>
        <taxon>Pseudomonadati</taxon>
        <taxon>Bdellovibrionota</taxon>
        <taxon>Bdellovibrionia</taxon>
        <taxon>Bdellovibrionales</taxon>
        <taxon>Pseudobdellovibrionaceae</taxon>
        <taxon>Bdellovibrio</taxon>
    </lineage>
</organism>